<dbReference type="PIRSF" id="PIRSF005700">
    <property type="entry name" value="PepC"/>
    <property type="match status" value="1"/>
</dbReference>
<feature type="active site" evidence="5">
    <location>
        <position position="72"/>
    </location>
</feature>
<evidence type="ECO:0000256" key="4">
    <source>
        <dbReference type="PIRNR" id="PIRNR005700"/>
    </source>
</evidence>
<dbReference type="InterPro" id="IPR004134">
    <property type="entry name" value="Peptidase_C1B"/>
</dbReference>
<sequence length="438" mass="49931">MSDVTPITSELLAQFEQGYAARPELAVISNAISRTNLDDAAFVPAAAAKLRMDFSVTVPTTGITNQKKSGRCWMFSVLNMLREKVAAKCGLESFAFSAAYLAFYDKLEKCNRFYESILHFAAQQPDERETWMLLDNPLPDGGQWDMAASLIRKYGAVPEWVMPENVHSSGTAQYMSILSRKLRRDAIELRALARAGRDTAARRAEMLQEDYNALCILYGQPPRTFDFEYTDKDKHYHRDRGLTPQAFYEKYVGVDFGAYVPVIASPIHPLNRTYCQPFMGDVVEENMFWLNLTAKELEDLTVRQLQAGEPVCFSCDCHPDRDRERGYWDPDCFQYGQLLGGIRIEMDKAARLLSRDSTMNHCMMFCGVNLDEDGRPDRWKIENSWGDAAGQKGYFIGSEKWFEQNVYQCVIRKDLLSDAQRALLGQEPLPMPLWDPLA</sequence>
<reference evidence="6" key="2">
    <citation type="submission" date="2021-04" db="EMBL/GenBank/DDBJ databases">
        <authorList>
            <person name="Gilroy R."/>
        </authorList>
    </citation>
    <scope>NUCLEOTIDE SEQUENCE</scope>
    <source>
        <strain evidence="6">ChiHjej9B8-13557</strain>
    </source>
</reference>
<name>A0A9D2MFR4_9FIRM</name>
<protein>
    <recommendedName>
        <fullName evidence="4">Aminopeptidase</fullName>
    </recommendedName>
</protein>
<dbReference type="AlphaFoldDB" id="A0A9D2MFR4"/>
<dbReference type="EMBL" id="DWXX01000108">
    <property type="protein sequence ID" value="HJB59246.1"/>
    <property type="molecule type" value="Genomic_DNA"/>
</dbReference>
<reference evidence="6" key="1">
    <citation type="journal article" date="2021" name="PeerJ">
        <title>Extensive microbial diversity within the chicken gut microbiome revealed by metagenomics and culture.</title>
        <authorList>
            <person name="Gilroy R."/>
            <person name="Ravi A."/>
            <person name="Getino M."/>
            <person name="Pursley I."/>
            <person name="Horton D.L."/>
            <person name="Alikhan N.F."/>
            <person name="Baker D."/>
            <person name="Gharbi K."/>
            <person name="Hall N."/>
            <person name="Watson M."/>
            <person name="Adriaenssens E.M."/>
            <person name="Foster-Nyarko E."/>
            <person name="Jarju S."/>
            <person name="Secka A."/>
            <person name="Antonio M."/>
            <person name="Oren A."/>
            <person name="Chaudhuri R.R."/>
            <person name="La Ragione R."/>
            <person name="Hildebrand F."/>
            <person name="Pallen M.J."/>
        </authorList>
    </citation>
    <scope>NUCLEOTIDE SEQUENCE</scope>
    <source>
        <strain evidence="6">ChiHjej9B8-13557</strain>
    </source>
</reference>
<dbReference type="Pfam" id="PF03051">
    <property type="entry name" value="Peptidase_C1_2"/>
    <property type="match status" value="1"/>
</dbReference>
<gene>
    <name evidence="6" type="ORF">H9771_06290</name>
</gene>
<dbReference type="CDD" id="cd00585">
    <property type="entry name" value="Peptidase_C1B"/>
    <property type="match status" value="1"/>
</dbReference>
<dbReference type="GO" id="GO:0009636">
    <property type="term" value="P:response to toxic substance"/>
    <property type="evidence" value="ECO:0007669"/>
    <property type="project" value="TreeGrafter"/>
</dbReference>
<evidence type="ECO:0000313" key="7">
    <source>
        <dbReference type="Proteomes" id="UP000824211"/>
    </source>
</evidence>
<accession>A0A9D2MFR4</accession>
<dbReference type="GO" id="GO:0006508">
    <property type="term" value="P:proteolysis"/>
    <property type="evidence" value="ECO:0007669"/>
    <property type="project" value="UniProtKB-KW"/>
</dbReference>
<evidence type="ECO:0000256" key="3">
    <source>
        <dbReference type="ARBA" id="ARBA00022807"/>
    </source>
</evidence>
<evidence type="ECO:0000256" key="5">
    <source>
        <dbReference type="PIRSR" id="PIRSR005700-1"/>
    </source>
</evidence>
<evidence type="ECO:0000256" key="2">
    <source>
        <dbReference type="ARBA" id="ARBA00022801"/>
    </source>
</evidence>
<dbReference type="InterPro" id="IPR000169">
    <property type="entry name" value="Pept_cys_AS"/>
</dbReference>
<dbReference type="PANTHER" id="PTHR10363:SF2">
    <property type="entry name" value="BLEOMYCIN HYDROLASE"/>
    <property type="match status" value="1"/>
</dbReference>
<dbReference type="Proteomes" id="UP000824211">
    <property type="component" value="Unassembled WGS sequence"/>
</dbReference>
<proteinExistence type="inferred from homology"/>
<dbReference type="InterPro" id="IPR038765">
    <property type="entry name" value="Papain-like_cys_pep_sf"/>
</dbReference>
<dbReference type="GO" id="GO:0005737">
    <property type="term" value="C:cytoplasm"/>
    <property type="evidence" value="ECO:0007669"/>
    <property type="project" value="TreeGrafter"/>
</dbReference>
<dbReference type="Gene3D" id="3.90.70.10">
    <property type="entry name" value="Cysteine proteinases"/>
    <property type="match status" value="1"/>
</dbReference>
<evidence type="ECO:0000256" key="1">
    <source>
        <dbReference type="ARBA" id="ARBA00022670"/>
    </source>
</evidence>
<keyword evidence="1 4" id="KW-0645">Protease</keyword>
<dbReference type="GO" id="GO:0070005">
    <property type="term" value="F:cysteine-type aminopeptidase activity"/>
    <property type="evidence" value="ECO:0007669"/>
    <property type="project" value="InterPro"/>
</dbReference>
<feature type="active site" evidence="5">
    <location>
        <position position="383"/>
    </location>
</feature>
<comment type="similarity">
    <text evidence="4">Belongs to the peptidase C1 family.</text>
</comment>
<keyword evidence="3 4" id="KW-0788">Thiol protease</keyword>
<feature type="active site" evidence="5">
    <location>
        <position position="361"/>
    </location>
</feature>
<evidence type="ECO:0000313" key="6">
    <source>
        <dbReference type="EMBL" id="HJB59246.1"/>
    </source>
</evidence>
<keyword evidence="4" id="KW-0031">Aminopeptidase</keyword>
<comment type="caution">
    <text evidence="6">The sequence shown here is derived from an EMBL/GenBank/DDBJ whole genome shotgun (WGS) entry which is preliminary data.</text>
</comment>
<keyword evidence="2 4" id="KW-0378">Hydrolase</keyword>
<dbReference type="SUPFAM" id="SSF54001">
    <property type="entry name" value="Cysteine proteinases"/>
    <property type="match status" value="1"/>
</dbReference>
<organism evidence="6 7">
    <name type="scientific">Candidatus Faecalibacterium faecipullorum</name>
    <dbReference type="NCBI Taxonomy" id="2838578"/>
    <lineage>
        <taxon>Bacteria</taxon>
        <taxon>Bacillati</taxon>
        <taxon>Bacillota</taxon>
        <taxon>Clostridia</taxon>
        <taxon>Eubacteriales</taxon>
        <taxon>Oscillospiraceae</taxon>
        <taxon>Faecalibacterium</taxon>
    </lineage>
</organism>
<dbReference type="PROSITE" id="PS00139">
    <property type="entry name" value="THIOL_PROTEASE_CYS"/>
    <property type="match status" value="1"/>
</dbReference>
<dbReference type="PANTHER" id="PTHR10363">
    <property type="entry name" value="BLEOMYCIN HYDROLASE"/>
    <property type="match status" value="1"/>
</dbReference>
<dbReference type="GO" id="GO:0043418">
    <property type="term" value="P:homocysteine catabolic process"/>
    <property type="evidence" value="ECO:0007669"/>
    <property type="project" value="TreeGrafter"/>
</dbReference>